<comment type="caution">
    <text evidence="2">The sequence shown here is derived from an EMBL/GenBank/DDBJ whole genome shotgun (WGS) entry which is preliminary data.</text>
</comment>
<dbReference type="SUPFAM" id="SSF51556">
    <property type="entry name" value="Metallo-dependent hydrolases"/>
    <property type="match status" value="1"/>
</dbReference>
<dbReference type="Pfam" id="PF07969">
    <property type="entry name" value="Amidohydro_3"/>
    <property type="match status" value="1"/>
</dbReference>
<dbReference type="Gene3D" id="2.30.40.10">
    <property type="entry name" value="Urease, subunit C, domain 1"/>
    <property type="match status" value="1"/>
</dbReference>
<name>A0A7W5B3L6_9BACL</name>
<accession>A0A7W5B3L6</accession>
<evidence type="ECO:0000313" key="3">
    <source>
        <dbReference type="Proteomes" id="UP000570361"/>
    </source>
</evidence>
<dbReference type="InterPro" id="IPR052349">
    <property type="entry name" value="Metallo-hydrolase_Enzymes"/>
</dbReference>
<dbReference type="EMBL" id="JACHXK010000022">
    <property type="protein sequence ID" value="MBB3113808.1"/>
    <property type="molecule type" value="Genomic_DNA"/>
</dbReference>
<dbReference type="AlphaFoldDB" id="A0A7W5B3L6"/>
<dbReference type="InterPro" id="IPR013108">
    <property type="entry name" value="Amidohydro_3"/>
</dbReference>
<dbReference type="GO" id="GO:0016814">
    <property type="term" value="F:hydrolase activity, acting on carbon-nitrogen (but not peptide) bonds, in cyclic amidines"/>
    <property type="evidence" value="ECO:0007669"/>
    <property type="project" value="TreeGrafter"/>
</dbReference>
<reference evidence="2 3" key="1">
    <citation type="submission" date="2020-08" db="EMBL/GenBank/DDBJ databases">
        <title>Genomic Encyclopedia of Type Strains, Phase III (KMG-III): the genomes of soil and plant-associated and newly described type strains.</title>
        <authorList>
            <person name="Whitman W."/>
        </authorList>
    </citation>
    <scope>NUCLEOTIDE SEQUENCE [LARGE SCALE GENOMIC DNA]</scope>
    <source>
        <strain evidence="2 3">CECT 5862</strain>
    </source>
</reference>
<gene>
    <name evidence="2" type="ORF">FHS18_005921</name>
</gene>
<dbReference type="CDD" id="cd01293">
    <property type="entry name" value="Bact_CD"/>
    <property type="match status" value="1"/>
</dbReference>
<evidence type="ECO:0000313" key="2">
    <source>
        <dbReference type="EMBL" id="MBB3113808.1"/>
    </source>
</evidence>
<dbReference type="PANTHER" id="PTHR32027:SF9">
    <property type="entry name" value="BLL3847 PROTEIN"/>
    <property type="match status" value="1"/>
</dbReference>
<feature type="domain" description="Amidohydrolase 3" evidence="1">
    <location>
        <begin position="90"/>
        <end position="326"/>
    </location>
</feature>
<dbReference type="InterPro" id="IPR032466">
    <property type="entry name" value="Metal_Hydrolase"/>
</dbReference>
<keyword evidence="2" id="KW-0378">Hydrolase</keyword>
<dbReference type="Proteomes" id="UP000570361">
    <property type="component" value="Unassembled WGS sequence"/>
</dbReference>
<dbReference type="PANTHER" id="PTHR32027">
    <property type="entry name" value="CYTOSINE DEAMINASE"/>
    <property type="match status" value="1"/>
</dbReference>
<evidence type="ECO:0000259" key="1">
    <source>
        <dbReference type="Pfam" id="PF07969"/>
    </source>
</evidence>
<dbReference type="RefSeq" id="WP_246427980.1">
    <property type="nucleotide sequence ID" value="NZ_JACHXK010000022.1"/>
</dbReference>
<dbReference type="Gene3D" id="3.20.20.140">
    <property type="entry name" value="Metal-dependent hydrolases"/>
    <property type="match status" value="1"/>
</dbReference>
<proteinExistence type="predicted"/>
<sequence length="406" mass="43739">MMKATIVRNVRIGGQLFDLTVQQETGTFGEVVPAGQAIPSGSADERILDAAGLLYLPALHDMHIHLDKHFLGEPWRPLQPFVTLPGQLAFEKQQLAALPTTVAERARRLIGLLLSHGTTKIRTHIDVDPVIGSSHIEQIAQIQDEFRDVMEIEIVAFPQQGLLRSSSIAVMKEAMRAGAAYVGGVDPAGLDRQVDRSLEAMFELSAEFNAGVDLHLHDPSHLGLYTISRFADLTVAAGQSGRTAVSHAYCLGQVPEADSRALAQQLKSADVAIITSVPIDRPMPRVDQLLAEGVRVYAGSDNILDAWSPFGNGDLLARGSRLAEKFGWIIDGDLLQMYPLITGGGLVPAKGERADFMLVSAQNPQHALAAVPRREAVFSKGRLIGGQWFEGSGIGSAKPEITAETV</sequence>
<keyword evidence="3" id="KW-1185">Reference proteome</keyword>
<organism evidence="2 3">
    <name type="scientific">Paenibacillus phyllosphaerae</name>
    <dbReference type="NCBI Taxonomy" id="274593"/>
    <lineage>
        <taxon>Bacteria</taxon>
        <taxon>Bacillati</taxon>
        <taxon>Bacillota</taxon>
        <taxon>Bacilli</taxon>
        <taxon>Bacillales</taxon>
        <taxon>Paenibacillaceae</taxon>
        <taxon>Paenibacillus</taxon>
    </lineage>
</organism>
<dbReference type="InterPro" id="IPR011059">
    <property type="entry name" value="Metal-dep_hydrolase_composite"/>
</dbReference>
<protein>
    <submittedName>
        <fullName evidence="2">Cytosine/adenosine deaminase-related metal-dependent hydrolase</fullName>
    </submittedName>
</protein>